<name>A0ABQ3EJM2_9ACTN</name>
<feature type="region of interest" description="Disordered" evidence="1">
    <location>
        <begin position="1"/>
        <end position="21"/>
    </location>
</feature>
<evidence type="ECO:0000256" key="1">
    <source>
        <dbReference type="SAM" id="MobiDB-lite"/>
    </source>
</evidence>
<gene>
    <name evidence="2" type="ORF">GCM10010347_10570</name>
</gene>
<evidence type="ECO:0000313" key="3">
    <source>
        <dbReference type="Proteomes" id="UP000642673"/>
    </source>
</evidence>
<comment type="caution">
    <text evidence="2">The sequence shown here is derived from an EMBL/GenBank/DDBJ whole genome shotgun (WGS) entry which is preliminary data.</text>
</comment>
<proteinExistence type="predicted"/>
<keyword evidence="3" id="KW-1185">Reference proteome</keyword>
<sequence>MTPAEAGAERGQPASPTRERPDRLVDRIVAIDWRAAEHDVEHGASRARLMREYLRRAALWVREFQKSDPHPVFGVGRPENWPFFDIARRVDPRVRAEAALAARLDTFLAEHASGFLVGAASRAALHWASLPSESLGRFPPLPDPFEPLVLLLERGGGFCIENGFIDFVAHRVRLTSWQDHVATPPIPSLSPVALDALDRD</sequence>
<reference evidence="3" key="1">
    <citation type="journal article" date="2019" name="Int. J. Syst. Evol. Microbiol.">
        <title>The Global Catalogue of Microorganisms (GCM) 10K type strain sequencing project: providing services to taxonomists for standard genome sequencing and annotation.</title>
        <authorList>
            <consortium name="The Broad Institute Genomics Platform"/>
            <consortium name="The Broad Institute Genome Sequencing Center for Infectious Disease"/>
            <person name="Wu L."/>
            <person name="Ma J."/>
        </authorList>
    </citation>
    <scope>NUCLEOTIDE SEQUENCE [LARGE SCALE GENOMIC DNA]</scope>
    <source>
        <strain evidence="3">JCM 4738</strain>
    </source>
</reference>
<dbReference type="EMBL" id="BMVP01000002">
    <property type="protein sequence ID" value="GHB43251.1"/>
    <property type="molecule type" value="Genomic_DNA"/>
</dbReference>
<dbReference type="Proteomes" id="UP000642673">
    <property type="component" value="Unassembled WGS sequence"/>
</dbReference>
<accession>A0ABQ3EJM2</accession>
<organism evidence="2 3">
    <name type="scientific">Streptomyces cirratus</name>
    <dbReference type="NCBI Taxonomy" id="68187"/>
    <lineage>
        <taxon>Bacteria</taxon>
        <taxon>Bacillati</taxon>
        <taxon>Actinomycetota</taxon>
        <taxon>Actinomycetes</taxon>
        <taxon>Kitasatosporales</taxon>
        <taxon>Streptomycetaceae</taxon>
        <taxon>Streptomyces</taxon>
    </lineage>
</organism>
<evidence type="ECO:0000313" key="2">
    <source>
        <dbReference type="EMBL" id="GHB43251.1"/>
    </source>
</evidence>
<protein>
    <submittedName>
        <fullName evidence="2">Uncharacterized protein</fullName>
    </submittedName>
</protein>